<evidence type="ECO:0000256" key="4">
    <source>
        <dbReference type="ARBA" id="ARBA00023163"/>
    </source>
</evidence>
<dbReference type="Gene3D" id="3.30.730.10">
    <property type="entry name" value="AP2/ERF domain"/>
    <property type="match status" value="1"/>
</dbReference>
<sequence length="272" mass="30746">MCGGAIISDFIAVKRGRKLTTQDLWSDLDIISDLLGLDSSISNFINGQDHPTNHLFNQKKPKQLYEDVTVVVGAGEMTQKSKQGVTKKESKNKNKSSNGGQRTRKNVYRGIRQRPWGKWAAEIRDPQKGVRVWLGTYNTAEDAARAYDEAAKRIRGDKAKLNFAHPQPAPPSPPPSKKQCLIVNDNSVVVEPLTARTNLFHMKNEVVVETTTSEMELKEQIWSLESFLGLEPEAHYNDLNGSGESEVTEDLWMLDDLVTHHQQQHHRRCNLY</sequence>
<dbReference type="Pfam" id="PF00847">
    <property type="entry name" value="AP2"/>
    <property type="match status" value="1"/>
</dbReference>
<evidence type="ECO:0000313" key="10">
    <source>
        <dbReference type="Proteomes" id="UP000796880"/>
    </source>
</evidence>
<feature type="region of interest" description="Disordered" evidence="7">
    <location>
        <begin position="78"/>
        <end position="107"/>
    </location>
</feature>
<keyword evidence="10" id="KW-1185">Reference proteome</keyword>
<proteinExistence type="inferred from homology"/>
<dbReference type="Proteomes" id="UP000796880">
    <property type="component" value="Unassembled WGS sequence"/>
</dbReference>
<evidence type="ECO:0000256" key="2">
    <source>
        <dbReference type="ARBA" id="ARBA00023015"/>
    </source>
</evidence>
<dbReference type="InterPro" id="IPR036955">
    <property type="entry name" value="AP2/ERF_dom_sf"/>
</dbReference>
<gene>
    <name evidence="9" type="ORF">FNV43_RR00926</name>
</gene>
<dbReference type="PANTHER" id="PTHR31190">
    <property type="entry name" value="DNA-BINDING DOMAIN"/>
    <property type="match status" value="1"/>
</dbReference>
<dbReference type="FunFam" id="3.30.730.10:FF:000001">
    <property type="entry name" value="Ethylene-responsive transcription factor 2"/>
    <property type="match status" value="1"/>
</dbReference>
<feature type="domain" description="AP2/ERF" evidence="8">
    <location>
        <begin position="107"/>
        <end position="164"/>
    </location>
</feature>
<reference evidence="9" key="1">
    <citation type="submission" date="2020-03" db="EMBL/GenBank/DDBJ databases">
        <title>A high-quality chromosome-level genome assembly of a woody plant with both climbing and erect habits, Rhamnella rubrinervis.</title>
        <authorList>
            <person name="Lu Z."/>
            <person name="Yang Y."/>
            <person name="Zhu X."/>
            <person name="Sun Y."/>
        </authorList>
    </citation>
    <scope>NUCLEOTIDE SEQUENCE</scope>
    <source>
        <strain evidence="9">BYM</strain>
        <tissue evidence="9">Leaf</tissue>
    </source>
</reference>
<comment type="caution">
    <text evidence="9">The sequence shown here is derived from an EMBL/GenBank/DDBJ whole genome shotgun (WGS) entry which is preliminary data.</text>
</comment>
<dbReference type="PRINTS" id="PR00367">
    <property type="entry name" value="ETHRSPELEMNT"/>
</dbReference>
<dbReference type="AlphaFoldDB" id="A0A8K0MRK9"/>
<keyword evidence="3" id="KW-0238">DNA-binding</keyword>
<keyword evidence="4" id="KW-0804">Transcription</keyword>
<dbReference type="GO" id="GO:0009873">
    <property type="term" value="P:ethylene-activated signaling pathway"/>
    <property type="evidence" value="ECO:0007669"/>
    <property type="project" value="InterPro"/>
</dbReference>
<evidence type="ECO:0000256" key="3">
    <source>
        <dbReference type="ARBA" id="ARBA00023125"/>
    </source>
</evidence>
<keyword evidence="5" id="KW-0539">Nucleus</keyword>
<dbReference type="GO" id="GO:0003677">
    <property type="term" value="F:DNA binding"/>
    <property type="evidence" value="ECO:0007669"/>
    <property type="project" value="UniProtKB-KW"/>
</dbReference>
<dbReference type="InterPro" id="IPR016177">
    <property type="entry name" value="DNA-bd_dom_sf"/>
</dbReference>
<evidence type="ECO:0000256" key="5">
    <source>
        <dbReference type="ARBA" id="ARBA00023242"/>
    </source>
</evidence>
<dbReference type="SMART" id="SM00380">
    <property type="entry name" value="AP2"/>
    <property type="match status" value="1"/>
</dbReference>
<organism evidence="9 10">
    <name type="scientific">Rhamnella rubrinervis</name>
    <dbReference type="NCBI Taxonomy" id="2594499"/>
    <lineage>
        <taxon>Eukaryota</taxon>
        <taxon>Viridiplantae</taxon>
        <taxon>Streptophyta</taxon>
        <taxon>Embryophyta</taxon>
        <taxon>Tracheophyta</taxon>
        <taxon>Spermatophyta</taxon>
        <taxon>Magnoliopsida</taxon>
        <taxon>eudicotyledons</taxon>
        <taxon>Gunneridae</taxon>
        <taxon>Pentapetalae</taxon>
        <taxon>rosids</taxon>
        <taxon>fabids</taxon>
        <taxon>Rosales</taxon>
        <taxon>Rhamnaceae</taxon>
        <taxon>rhamnoid group</taxon>
        <taxon>Rhamneae</taxon>
        <taxon>Rhamnella</taxon>
    </lineage>
</organism>
<dbReference type="OrthoDB" id="1932767at2759"/>
<evidence type="ECO:0000256" key="7">
    <source>
        <dbReference type="SAM" id="MobiDB-lite"/>
    </source>
</evidence>
<dbReference type="CDD" id="cd00018">
    <property type="entry name" value="AP2"/>
    <property type="match status" value="1"/>
</dbReference>
<evidence type="ECO:0000313" key="9">
    <source>
        <dbReference type="EMBL" id="KAF3456276.1"/>
    </source>
</evidence>
<comment type="subcellular location">
    <subcellularLocation>
        <location evidence="1">Nucleus</location>
    </subcellularLocation>
</comment>
<dbReference type="InterPro" id="IPR001471">
    <property type="entry name" value="AP2/ERF_dom"/>
</dbReference>
<comment type="similarity">
    <text evidence="6">Belongs to the AP2/ERF transcription factor family. ERF subfamily.</text>
</comment>
<dbReference type="SUPFAM" id="SSF54171">
    <property type="entry name" value="DNA-binding domain"/>
    <property type="match status" value="1"/>
</dbReference>
<dbReference type="GO" id="GO:0005634">
    <property type="term" value="C:nucleus"/>
    <property type="evidence" value="ECO:0007669"/>
    <property type="project" value="UniProtKB-SubCell"/>
</dbReference>
<evidence type="ECO:0000256" key="6">
    <source>
        <dbReference type="ARBA" id="ARBA00024343"/>
    </source>
</evidence>
<evidence type="ECO:0000259" key="8">
    <source>
        <dbReference type="PROSITE" id="PS51032"/>
    </source>
</evidence>
<name>A0A8K0MRK9_9ROSA</name>
<keyword evidence="2" id="KW-0805">Transcription regulation</keyword>
<dbReference type="EMBL" id="VOIH02000001">
    <property type="protein sequence ID" value="KAF3456276.1"/>
    <property type="molecule type" value="Genomic_DNA"/>
</dbReference>
<accession>A0A8K0MRK9</accession>
<dbReference type="PROSITE" id="PS51032">
    <property type="entry name" value="AP2_ERF"/>
    <property type="match status" value="1"/>
</dbReference>
<protein>
    <recommendedName>
        <fullName evidence="8">AP2/ERF domain-containing protein</fullName>
    </recommendedName>
</protein>
<dbReference type="InterPro" id="IPR044808">
    <property type="entry name" value="ERF_plant"/>
</dbReference>
<evidence type="ECO:0000256" key="1">
    <source>
        <dbReference type="ARBA" id="ARBA00004123"/>
    </source>
</evidence>
<dbReference type="PANTHER" id="PTHR31190:SF142">
    <property type="entry name" value="ETHYLENE-RESPONSIVE TRANSCRIPTION FACTOR RAP2-3"/>
    <property type="match status" value="1"/>
</dbReference>
<dbReference type="GO" id="GO:0003700">
    <property type="term" value="F:DNA-binding transcription factor activity"/>
    <property type="evidence" value="ECO:0007669"/>
    <property type="project" value="InterPro"/>
</dbReference>